<dbReference type="EMBL" id="JBBWWQ010000010">
    <property type="protein sequence ID" value="KAK8936691.1"/>
    <property type="molecule type" value="Genomic_DNA"/>
</dbReference>
<evidence type="ECO:0000313" key="6">
    <source>
        <dbReference type="Proteomes" id="UP001418222"/>
    </source>
</evidence>
<evidence type="ECO:0000256" key="1">
    <source>
        <dbReference type="ARBA" id="ARBA00010746"/>
    </source>
</evidence>
<dbReference type="InterPro" id="IPR044859">
    <property type="entry name" value="Allene_oxi_cyc_Dirigent"/>
</dbReference>
<comment type="subcellular location">
    <subcellularLocation>
        <location evidence="4">Secreted</location>
        <location evidence="4">Extracellular space</location>
        <location evidence="4">Apoplast</location>
    </subcellularLocation>
</comment>
<dbReference type="GO" id="GO:0009699">
    <property type="term" value="P:phenylpropanoid biosynthetic process"/>
    <property type="evidence" value="ECO:0007669"/>
    <property type="project" value="UniProtKB-ARBA"/>
</dbReference>
<dbReference type="Proteomes" id="UP001418222">
    <property type="component" value="Unassembled WGS sequence"/>
</dbReference>
<proteinExistence type="inferred from homology"/>
<keyword evidence="6" id="KW-1185">Reference proteome</keyword>
<keyword evidence="3 4" id="KW-0964">Secreted</keyword>
<dbReference type="Gene3D" id="2.40.480.10">
    <property type="entry name" value="Allene oxide cyclase-like"/>
    <property type="match status" value="1"/>
</dbReference>
<evidence type="ECO:0000256" key="3">
    <source>
        <dbReference type="ARBA" id="ARBA00022525"/>
    </source>
</evidence>
<keyword evidence="4" id="KW-0732">Signal</keyword>
<protein>
    <recommendedName>
        <fullName evidence="4">Dirigent protein</fullName>
    </recommendedName>
</protein>
<comment type="subunit">
    <text evidence="2 4">Homodimer.</text>
</comment>
<dbReference type="PANTHER" id="PTHR21495">
    <property type="entry name" value="NUCLEOPORIN-RELATED"/>
    <property type="match status" value="1"/>
</dbReference>
<comment type="function">
    <text evidence="4">Dirigent proteins impart stereoselectivity on the phenoxy radical-coupling reaction, yielding optically active lignans from two molecules of coniferyl alcohol in the biosynthesis of lignans, flavonolignans, and alkaloids and thus plays a central role in plant secondary metabolism.</text>
</comment>
<organism evidence="5 6">
    <name type="scientific">Platanthera zijinensis</name>
    <dbReference type="NCBI Taxonomy" id="2320716"/>
    <lineage>
        <taxon>Eukaryota</taxon>
        <taxon>Viridiplantae</taxon>
        <taxon>Streptophyta</taxon>
        <taxon>Embryophyta</taxon>
        <taxon>Tracheophyta</taxon>
        <taxon>Spermatophyta</taxon>
        <taxon>Magnoliopsida</taxon>
        <taxon>Liliopsida</taxon>
        <taxon>Asparagales</taxon>
        <taxon>Orchidaceae</taxon>
        <taxon>Orchidoideae</taxon>
        <taxon>Orchideae</taxon>
        <taxon>Orchidinae</taxon>
        <taxon>Platanthera</taxon>
    </lineage>
</organism>
<feature type="signal peptide" evidence="4">
    <location>
        <begin position="1"/>
        <end position="21"/>
    </location>
</feature>
<dbReference type="Pfam" id="PF03018">
    <property type="entry name" value="Dirigent"/>
    <property type="match status" value="1"/>
</dbReference>
<comment type="caution">
    <text evidence="5">The sequence shown here is derived from an EMBL/GenBank/DDBJ whole genome shotgun (WGS) entry which is preliminary data.</text>
</comment>
<evidence type="ECO:0000256" key="2">
    <source>
        <dbReference type="ARBA" id="ARBA00011738"/>
    </source>
</evidence>
<feature type="chain" id="PRO_5042662957" description="Dirigent protein" evidence="4">
    <location>
        <begin position="22"/>
        <end position="193"/>
    </location>
</feature>
<reference evidence="5 6" key="1">
    <citation type="journal article" date="2022" name="Nat. Plants">
        <title>Genomes of leafy and leafless Platanthera orchids illuminate the evolution of mycoheterotrophy.</title>
        <authorList>
            <person name="Li M.H."/>
            <person name="Liu K.W."/>
            <person name="Li Z."/>
            <person name="Lu H.C."/>
            <person name="Ye Q.L."/>
            <person name="Zhang D."/>
            <person name="Wang J.Y."/>
            <person name="Li Y.F."/>
            <person name="Zhong Z.M."/>
            <person name="Liu X."/>
            <person name="Yu X."/>
            <person name="Liu D.K."/>
            <person name="Tu X.D."/>
            <person name="Liu B."/>
            <person name="Hao Y."/>
            <person name="Liao X.Y."/>
            <person name="Jiang Y.T."/>
            <person name="Sun W.H."/>
            <person name="Chen J."/>
            <person name="Chen Y.Q."/>
            <person name="Ai Y."/>
            <person name="Zhai J.W."/>
            <person name="Wu S.S."/>
            <person name="Zhou Z."/>
            <person name="Hsiao Y.Y."/>
            <person name="Wu W.L."/>
            <person name="Chen Y.Y."/>
            <person name="Lin Y.F."/>
            <person name="Hsu J.L."/>
            <person name="Li C.Y."/>
            <person name="Wang Z.W."/>
            <person name="Zhao X."/>
            <person name="Zhong W.Y."/>
            <person name="Ma X.K."/>
            <person name="Ma L."/>
            <person name="Huang J."/>
            <person name="Chen G.Z."/>
            <person name="Huang M.Z."/>
            <person name="Huang L."/>
            <person name="Peng D.H."/>
            <person name="Luo Y.B."/>
            <person name="Zou S.Q."/>
            <person name="Chen S.P."/>
            <person name="Lan S."/>
            <person name="Tsai W.C."/>
            <person name="Van de Peer Y."/>
            <person name="Liu Z.J."/>
        </authorList>
    </citation>
    <scope>NUCLEOTIDE SEQUENCE [LARGE SCALE GENOMIC DNA]</scope>
    <source>
        <strain evidence="5">Lor287</strain>
    </source>
</reference>
<evidence type="ECO:0000256" key="4">
    <source>
        <dbReference type="RuleBase" id="RU363099"/>
    </source>
</evidence>
<evidence type="ECO:0000313" key="5">
    <source>
        <dbReference type="EMBL" id="KAK8936691.1"/>
    </source>
</evidence>
<sequence length="193" mass="20614">MAGLSLLFLAHLLLLPLLTGAAVHDTASLSGGPSSDNLLLLPSSNPGHSARKRLTHIRFFWHDIAAGPNATAVIVAQSATRNATTTNFGSVRVMDDALTVGPNLTSPSVGKSQGLYVSADRDTTGLFMAMTFTFTVGKFNGSTMAILGRNEIKTHVREMPIVGGTGLLRFATGYVQAQTYSFDPQIRYNIIEF</sequence>
<comment type="similarity">
    <text evidence="1 4">Belongs to the plant dirigent protein family.</text>
</comment>
<accession>A0AAP0BEA8</accession>
<dbReference type="AlphaFoldDB" id="A0AAP0BEA8"/>
<dbReference type="InterPro" id="IPR004265">
    <property type="entry name" value="Dirigent"/>
</dbReference>
<keyword evidence="4" id="KW-0052">Apoplast</keyword>
<name>A0AAP0BEA8_9ASPA</name>
<gene>
    <name evidence="5" type="ORF">KSP39_PZI011811</name>
</gene>
<dbReference type="GO" id="GO:0048046">
    <property type="term" value="C:apoplast"/>
    <property type="evidence" value="ECO:0007669"/>
    <property type="project" value="UniProtKB-SubCell"/>
</dbReference>